<comment type="similarity">
    <text evidence="5">In the N-terminal section; belongs to the asparaginase 1 family.</text>
</comment>
<dbReference type="CDD" id="cd08963">
    <property type="entry name" value="L-asparaginase_I"/>
    <property type="match status" value="1"/>
</dbReference>
<keyword evidence="4 6" id="KW-0040">ANK repeat</keyword>
<dbReference type="FunFam" id="3.40.50.1170:FF:000003">
    <property type="entry name" value="60 kDa lysophospholipase"/>
    <property type="match status" value="1"/>
</dbReference>
<dbReference type="Gene3D" id="3.40.50.40">
    <property type="match status" value="1"/>
</dbReference>
<organism evidence="10 11">
    <name type="scientific">Hypsibius exemplaris</name>
    <name type="common">Freshwater tardigrade</name>
    <dbReference type="NCBI Taxonomy" id="2072580"/>
    <lineage>
        <taxon>Eukaryota</taxon>
        <taxon>Metazoa</taxon>
        <taxon>Ecdysozoa</taxon>
        <taxon>Tardigrada</taxon>
        <taxon>Eutardigrada</taxon>
        <taxon>Parachela</taxon>
        <taxon>Hypsibioidea</taxon>
        <taxon>Hypsibiidae</taxon>
        <taxon>Hypsibius</taxon>
    </lineage>
</organism>
<evidence type="ECO:0000256" key="3">
    <source>
        <dbReference type="ARBA" id="ARBA00022801"/>
    </source>
</evidence>
<name>A0A1W0X3R5_HYPEX</name>
<dbReference type="InterPro" id="IPR041725">
    <property type="entry name" value="L-asparaginase_I"/>
</dbReference>
<dbReference type="Pfam" id="PF17763">
    <property type="entry name" value="Asparaginase_C"/>
    <property type="match status" value="1"/>
</dbReference>
<protein>
    <recommendedName>
        <fullName evidence="1">asparaginase</fullName>
        <ecNumber evidence="1">3.5.1.1</ecNumber>
    </recommendedName>
</protein>
<dbReference type="SUPFAM" id="SSF48403">
    <property type="entry name" value="Ankyrin repeat"/>
    <property type="match status" value="1"/>
</dbReference>
<proteinExistence type="inferred from homology"/>
<comment type="caution">
    <text evidence="10">The sequence shown here is derived from an EMBL/GenBank/DDBJ whole genome shotgun (WGS) entry which is preliminary data.</text>
</comment>
<dbReference type="Pfam" id="PF12796">
    <property type="entry name" value="Ank_2"/>
    <property type="match status" value="2"/>
</dbReference>
<dbReference type="PRINTS" id="PR00139">
    <property type="entry name" value="ASNGLNASE"/>
</dbReference>
<dbReference type="GO" id="GO:0009066">
    <property type="term" value="P:aspartate family amino acid metabolic process"/>
    <property type="evidence" value="ECO:0007669"/>
    <property type="project" value="UniProtKB-ARBA"/>
</dbReference>
<evidence type="ECO:0000256" key="2">
    <source>
        <dbReference type="ARBA" id="ARBA00022737"/>
    </source>
</evidence>
<dbReference type="InterPro" id="IPR037152">
    <property type="entry name" value="L-asparaginase_N_sf"/>
</dbReference>
<dbReference type="InterPro" id="IPR040919">
    <property type="entry name" value="Asparaginase_C"/>
</dbReference>
<evidence type="ECO:0000259" key="8">
    <source>
        <dbReference type="Pfam" id="PF00710"/>
    </source>
</evidence>
<dbReference type="InterPro" id="IPR002110">
    <property type="entry name" value="Ankyrin_rpt"/>
</dbReference>
<dbReference type="Proteomes" id="UP000192578">
    <property type="component" value="Unassembled WGS sequence"/>
</dbReference>
<dbReference type="EC" id="3.5.1.1" evidence="1"/>
<dbReference type="PROSITE" id="PS00917">
    <property type="entry name" value="ASN_GLN_ASE_2"/>
    <property type="match status" value="1"/>
</dbReference>
<dbReference type="SFLD" id="SFLDS00057">
    <property type="entry name" value="Glutaminase/Asparaginase"/>
    <property type="match status" value="1"/>
</dbReference>
<sequence length="635" mass="70146">MEPAPVKSDISSIISVPLPRKRHPSVLEQQKSIFSSIEYDPTKHARVLVLYTGGTIGMCWENGSYCPKSNFLVDSIKKYPHLHDRNYSTGFTEDDELRPLVLPDCHEPKKVLYFVKEYDPLLDSSNMTVVEWKTIATDIQEHYDAFDGFVVLHGTDTMSYTASALSFMLENLGKPVILTGSQIPIFEVRSDGRDNFIGALVLAGTYKIPEVCLYFNHKLFRGNRSTKIDNSSFDAFDSPNMKPLAHIEIQIYVDNDSIFRPHKLARFSLMTNMNQDVAVLRLFPSITAATVRSFLQPPIKGMVLQSYGAGNGPQRQKDILEAFREAHQRGVIIVNISQCARGVVSAAYETGKALFDLGIIPGHDMTPEAALAKLSYVLGKTEWNLEKKREMMLRNLRGELTVKQSRLLSVVDADLIEAVAQVMQLSSSKEMGALRRVLFPSLICNAARIGSVPRLETIRNAGGNLSMGDYDGNTALHIAASNGLVDVVRFLIDNGVNVLAEDRWGLSPLDNAVQFSRFEIIAVLRAAGAQLNMAPIKLGSQLCCAAAKNEVGRLKSFALAGANMDQEDYNGCTALFTAVHHKSFDCVQFLMGVCSKESMERKNPCGHTPLTEAARLSDKDILNLLTEGLEKTGSS</sequence>
<dbReference type="GO" id="GO:0004067">
    <property type="term" value="F:asparaginase activity"/>
    <property type="evidence" value="ECO:0007669"/>
    <property type="project" value="UniProtKB-UniRule"/>
</dbReference>
<dbReference type="OrthoDB" id="542841at2759"/>
<dbReference type="PANTHER" id="PTHR11707">
    <property type="entry name" value="L-ASPARAGINASE"/>
    <property type="match status" value="1"/>
</dbReference>
<dbReference type="Gene3D" id="1.25.40.20">
    <property type="entry name" value="Ankyrin repeat-containing domain"/>
    <property type="match status" value="2"/>
</dbReference>
<feature type="active site" evidence="7">
    <location>
        <position position="155"/>
    </location>
</feature>
<dbReference type="SMART" id="SM00870">
    <property type="entry name" value="Asparaginase"/>
    <property type="match status" value="1"/>
</dbReference>
<dbReference type="InterPro" id="IPR027474">
    <property type="entry name" value="L-asparaginase_N"/>
</dbReference>
<accession>A0A1W0X3R5</accession>
<evidence type="ECO:0000313" key="10">
    <source>
        <dbReference type="EMBL" id="OQV22139.1"/>
    </source>
</evidence>
<dbReference type="PIRSF" id="PIRSF001220">
    <property type="entry name" value="L-ASNase_gatD"/>
    <property type="match status" value="1"/>
</dbReference>
<gene>
    <name evidence="10" type="ORF">BV898_03985</name>
</gene>
<dbReference type="FunFam" id="3.40.50.40:FF:000001">
    <property type="entry name" value="L-asparaginase 1"/>
    <property type="match status" value="1"/>
</dbReference>
<dbReference type="EMBL" id="MTYJ01000019">
    <property type="protein sequence ID" value="OQV22139.1"/>
    <property type="molecule type" value="Genomic_DNA"/>
</dbReference>
<keyword evidence="11" id="KW-1185">Reference proteome</keyword>
<evidence type="ECO:0000313" key="11">
    <source>
        <dbReference type="Proteomes" id="UP000192578"/>
    </source>
</evidence>
<dbReference type="InterPro" id="IPR036770">
    <property type="entry name" value="Ankyrin_rpt-contain_sf"/>
</dbReference>
<reference evidence="11" key="1">
    <citation type="submission" date="2017-01" db="EMBL/GenBank/DDBJ databases">
        <title>Comparative genomics of anhydrobiosis in the tardigrade Hypsibius dujardini.</title>
        <authorList>
            <person name="Yoshida Y."/>
            <person name="Koutsovoulos G."/>
            <person name="Laetsch D."/>
            <person name="Stevens L."/>
            <person name="Kumar S."/>
            <person name="Horikawa D."/>
            <person name="Ishino K."/>
            <person name="Komine S."/>
            <person name="Tomita M."/>
            <person name="Blaxter M."/>
            <person name="Arakawa K."/>
        </authorList>
    </citation>
    <scope>NUCLEOTIDE SEQUENCE [LARGE SCALE GENOMIC DNA]</scope>
    <source>
        <strain evidence="11">Z151</strain>
    </source>
</reference>
<dbReference type="PROSITE" id="PS51732">
    <property type="entry name" value="ASN_GLN_ASE_3"/>
    <property type="match status" value="1"/>
</dbReference>
<dbReference type="InterPro" id="IPR036152">
    <property type="entry name" value="Asp/glu_Ase-like_sf"/>
</dbReference>
<dbReference type="SUPFAM" id="SSF53774">
    <property type="entry name" value="Glutaminase/Asparaginase"/>
    <property type="match status" value="1"/>
</dbReference>
<feature type="domain" description="Asparaginase/glutaminase C-terminal" evidence="9">
    <location>
        <begin position="276"/>
        <end position="392"/>
    </location>
</feature>
<dbReference type="PIRSF" id="PIRSF500176">
    <property type="entry name" value="L_ASNase"/>
    <property type="match status" value="1"/>
</dbReference>
<dbReference type="InterPro" id="IPR027473">
    <property type="entry name" value="L-asparaginase_C"/>
</dbReference>
<evidence type="ECO:0000256" key="7">
    <source>
        <dbReference type="PROSITE-ProRule" id="PRU10100"/>
    </source>
</evidence>
<dbReference type="AlphaFoldDB" id="A0A1W0X3R5"/>
<dbReference type="Pfam" id="PF00710">
    <property type="entry name" value="Asparaginase"/>
    <property type="match status" value="1"/>
</dbReference>
<evidence type="ECO:0000256" key="4">
    <source>
        <dbReference type="ARBA" id="ARBA00023043"/>
    </source>
</evidence>
<dbReference type="NCBIfam" id="TIGR00519">
    <property type="entry name" value="asnASE_I"/>
    <property type="match status" value="1"/>
</dbReference>
<dbReference type="Gene3D" id="3.40.50.1170">
    <property type="entry name" value="L-asparaginase, N-terminal domain"/>
    <property type="match status" value="1"/>
</dbReference>
<evidence type="ECO:0000256" key="6">
    <source>
        <dbReference type="PROSITE-ProRule" id="PRU00023"/>
    </source>
</evidence>
<evidence type="ECO:0000259" key="9">
    <source>
        <dbReference type="Pfam" id="PF17763"/>
    </source>
</evidence>
<dbReference type="PROSITE" id="PS50297">
    <property type="entry name" value="ANK_REP_REGION"/>
    <property type="match status" value="1"/>
</dbReference>
<dbReference type="InterPro" id="IPR006034">
    <property type="entry name" value="Asparaginase/glutaminase-like"/>
</dbReference>
<keyword evidence="3" id="KW-0378">Hydrolase</keyword>
<evidence type="ECO:0000256" key="5">
    <source>
        <dbReference type="ARBA" id="ARBA00061199"/>
    </source>
</evidence>
<dbReference type="InterPro" id="IPR006033">
    <property type="entry name" value="AsnA_fam"/>
</dbReference>
<dbReference type="SMART" id="SM00248">
    <property type="entry name" value="ANK"/>
    <property type="match status" value="4"/>
</dbReference>
<dbReference type="PROSITE" id="PS50088">
    <property type="entry name" value="ANK_REPEAT"/>
    <property type="match status" value="1"/>
</dbReference>
<feature type="domain" description="L-asparaginase N-terminal" evidence="8">
    <location>
        <begin position="46"/>
        <end position="256"/>
    </location>
</feature>
<dbReference type="PANTHER" id="PTHR11707:SF28">
    <property type="entry name" value="60 KDA LYSOPHOSPHOLIPASE"/>
    <property type="match status" value="1"/>
</dbReference>
<keyword evidence="2" id="KW-0677">Repeat</keyword>
<dbReference type="InterPro" id="IPR027475">
    <property type="entry name" value="Asparaginase/glutaminase_AS2"/>
</dbReference>
<evidence type="ECO:0000256" key="1">
    <source>
        <dbReference type="ARBA" id="ARBA00012920"/>
    </source>
</evidence>
<feature type="repeat" description="ANK" evidence="6">
    <location>
        <begin position="471"/>
        <end position="503"/>
    </location>
</feature>